<name>A0A0G4MUD8_VERLO</name>
<evidence type="ECO:0000313" key="1">
    <source>
        <dbReference type="EMBL" id="CRK37794.1"/>
    </source>
</evidence>
<accession>A0A0G4MUD8</accession>
<protein>
    <submittedName>
        <fullName evidence="1">Uncharacterized protein</fullName>
    </submittedName>
</protein>
<reference evidence="1 2" key="1">
    <citation type="submission" date="2015-05" db="EMBL/GenBank/DDBJ databases">
        <authorList>
            <person name="Wang D.B."/>
            <person name="Wang M."/>
        </authorList>
    </citation>
    <scope>NUCLEOTIDE SEQUENCE [LARGE SCALE GENOMIC DNA]</scope>
    <source>
        <strain evidence="1">VL1</strain>
    </source>
</reference>
<proteinExistence type="predicted"/>
<sequence>MNRSPRRKLVARSTVARSKVVEGPLRDGLVGQAPLDIPLALDGRGDGLEEVAVLVGESGLAATVWRQSMRSLLAFA</sequence>
<evidence type="ECO:0000313" key="2">
    <source>
        <dbReference type="Proteomes" id="UP000044602"/>
    </source>
</evidence>
<gene>
    <name evidence="1" type="ORF">BN1708_007529</name>
</gene>
<dbReference type="EMBL" id="CVQH01024972">
    <property type="protein sequence ID" value="CRK37794.1"/>
    <property type="molecule type" value="Genomic_DNA"/>
</dbReference>
<dbReference type="AlphaFoldDB" id="A0A0G4MUD8"/>
<organism evidence="1 2">
    <name type="scientific">Verticillium longisporum</name>
    <name type="common">Verticillium dahliae var. longisporum</name>
    <dbReference type="NCBI Taxonomy" id="100787"/>
    <lineage>
        <taxon>Eukaryota</taxon>
        <taxon>Fungi</taxon>
        <taxon>Dikarya</taxon>
        <taxon>Ascomycota</taxon>
        <taxon>Pezizomycotina</taxon>
        <taxon>Sordariomycetes</taxon>
        <taxon>Hypocreomycetidae</taxon>
        <taxon>Glomerellales</taxon>
        <taxon>Plectosphaerellaceae</taxon>
        <taxon>Verticillium</taxon>
    </lineage>
</organism>
<dbReference type="Proteomes" id="UP000044602">
    <property type="component" value="Unassembled WGS sequence"/>
</dbReference>
<keyword evidence="2" id="KW-1185">Reference proteome</keyword>